<keyword evidence="2 5" id="KW-0547">Nucleotide-binding</keyword>
<keyword evidence="4 5" id="KW-0067">ATP-binding</keyword>
<dbReference type="InterPro" id="IPR011047">
    <property type="entry name" value="Quinoprotein_ADH-like_sf"/>
</dbReference>
<comment type="caution">
    <text evidence="8">The sequence shown here is derived from an EMBL/GenBank/DDBJ whole genome shotgun (WGS) entry which is preliminary data.</text>
</comment>
<dbReference type="InterPro" id="IPR008271">
    <property type="entry name" value="Ser/Thr_kinase_AS"/>
</dbReference>
<evidence type="ECO:0000313" key="8">
    <source>
        <dbReference type="EMBL" id="GAA2098506.1"/>
    </source>
</evidence>
<dbReference type="PROSITE" id="PS00108">
    <property type="entry name" value="PROTEIN_KINASE_ST"/>
    <property type="match status" value="1"/>
</dbReference>
<dbReference type="Gene3D" id="3.30.200.20">
    <property type="entry name" value="Phosphorylase Kinase, domain 1"/>
    <property type="match status" value="1"/>
</dbReference>
<feature type="region of interest" description="Disordered" evidence="6">
    <location>
        <begin position="460"/>
        <end position="481"/>
    </location>
</feature>
<name>A0ABN2WUI0_9ACTN</name>
<dbReference type="SUPFAM" id="SSF50998">
    <property type="entry name" value="Quinoprotein alcohol dehydrogenase-like"/>
    <property type="match status" value="2"/>
</dbReference>
<feature type="compositionally biased region" description="Gly residues" evidence="6">
    <location>
        <begin position="330"/>
        <end position="348"/>
    </location>
</feature>
<dbReference type="EMBL" id="BAAAPE010000019">
    <property type="protein sequence ID" value="GAA2098506.1"/>
    <property type="molecule type" value="Genomic_DNA"/>
</dbReference>
<keyword evidence="9" id="KW-1185">Reference proteome</keyword>
<evidence type="ECO:0000259" key="7">
    <source>
        <dbReference type="PROSITE" id="PS50011"/>
    </source>
</evidence>
<feature type="binding site" evidence="5">
    <location>
        <position position="64"/>
    </location>
    <ligand>
        <name>ATP</name>
        <dbReference type="ChEBI" id="CHEBI:30616"/>
    </ligand>
</feature>
<evidence type="ECO:0000256" key="4">
    <source>
        <dbReference type="ARBA" id="ARBA00022840"/>
    </source>
</evidence>
<dbReference type="SUPFAM" id="SSF56112">
    <property type="entry name" value="Protein kinase-like (PK-like)"/>
    <property type="match status" value="1"/>
</dbReference>
<dbReference type="InterPro" id="IPR011009">
    <property type="entry name" value="Kinase-like_dom_sf"/>
</dbReference>
<evidence type="ECO:0000256" key="5">
    <source>
        <dbReference type="PROSITE-ProRule" id="PRU10141"/>
    </source>
</evidence>
<dbReference type="PROSITE" id="PS50011">
    <property type="entry name" value="PROTEIN_KINASE_DOM"/>
    <property type="match status" value="1"/>
</dbReference>
<evidence type="ECO:0000256" key="3">
    <source>
        <dbReference type="ARBA" id="ARBA00022777"/>
    </source>
</evidence>
<dbReference type="Gene3D" id="2.130.10.10">
    <property type="entry name" value="YVTN repeat-like/Quinoprotein amine dehydrogenase"/>
    <property type="match status" value="2"/>
</dbReference>
<organism evidence="8 9">
    <name type="scientific">Streptomyces albiaxialis</name>
    <dbReference type="NCBI Taxonomy" id="329523"/>
    <lineage>
        <taxon>Bacteria</taxon>
        <taxon>Bacillati</taxon>
        <taxon>Actinomycetota</taxon>
        <taxon>Actinomycetes</taxon>
        <taxon>Kitasatosporales</taxon>
        <taxon>Streptomycetaceae</taxon>
        <taxon>Streptomyces</taxon>
    </lineage>
</organism>
<keyword evidence="1" id="KW-0808">Transferase</keyword>
<protein>
    <recommendedName>
        <fullName evidence="7">Protein kinase domain-containing protein</fullName>
    </recommendedName>
</protein>
<evidence type="ECO:0000256" key="1">
    <source>
        <dbReference type="ARBA" id="ARBA00022679"/>
    </source>
</evidence>
<sequence>MSDVSDVSERAGAVGAMEATDAAGPPGARPRVIGPYLIVGPLGEGGMGAVHLGRDARGRAAAVKVLRPGLVGDPEMLRRFRREADTASAVRGPGVAAVLEHRLDGATPWIATEYLAGPTLHAALRVTGPFAEPALRALGAALATGLTTVHAAGLVHRDLKPGNIVLTREGPRIIDFGIARPEYGLTLTAPGSVAATPGYAPPEQVRGRRTGPAGDVFALGAVLAFAATGRPLYGGGHPASVHYRVVYEEPRLEGVPGPLRDLVRACLAHEPAARPRPAALVEAWAEGDGPGFAVPPWHTGALAAEIARQESDAAGRLAAAEPLPPADTGAGTGTGTGADTGTGVGLDGGPRSTRRQVLAVSGAAGAVAALAGAGWGAWRLLGGAGGGGGGQEVSAAGVPVAPPVRRQADGAAPSPLWQTDGLRGDGPGPVVVGRVVAAATRRGLAAWRQHTGERAWLWRWPDGEAPEGPERPDDGDAEAVPPALLGAPPPDGPAGAPLLCATGGGRLTALDARTGARRWSTGAADAREVLAVGTRRAYVLDGERRVRAVRLADGSPRWRAARPVEGEGRVAAALAGGTLLAVGAEGEAVALDTGDGRTRWRRRLWNTAEARRAGLPRAGTLAPAALDGAFCVGGRALAVLDARDGTARWTRPAQDVLWGTPTVAAGRVHVSGGDQLTCWDARSGRQRWTAGLRHNALSQQPAVVLGHALYEALGAVPVAGDDERFSDAGVATVDTRDGSRAWTLSDDRPEPGWHLTGAAGRVFVRRRGVLRAMPVL</sequence>
<dbReference type="Proteomes" id="UP001500016">
    <property type="component" value="Unassembled WGS sequence"/>
</dbReference>
<evidence type="ECO:0000256" key="2">
    <source>
        <dbReference type="ARBA" id="ARBA00022741"/>
    </source>
</evidence>
<feature type="region of interest" description="Disordered" evidence="6">
    <location>
        <begin position="321"/>
        <end position="351"/>
    </location>
</feature>
<gene>
    <name evidence="8" type="ORF">GCM10009801_69590</name>
</gene>
<dbReference type="Pfam" id="PF13360">
    <property type="entry name" value="PQQ_2"/>
    <property type="match status" value="2"/>
</dbReference>
<dbReference type="PANTHER" id="PTHR43289:SF34">
    <property type="entry name" value="SERINE_THREONINE-PROTEIN KINASE YBDM-RELATED"/>
    <property type="match status" value="1"/>
</dbReference>
<dbReference type="CDD" id="cd14014">
    <property type="entry name" value="STKc_PknB_like"/>
    <property type="match status" value="1"/>
</dbReference>
<dbReference type="InterPro" id="IPR017441">
    <property type="entry name" value="Protein_kinase_ATP_BS"/>
</dbReference>
<dbReference type="PROSITE" id="PS00107">
    <property type="entry name" value="PROTEIN_KINASE_ATP"/>
    <property type="match status" value="1"/>
</dbReference>
<keyword evidence="3" id="KW-0418">Kinase</keyword>
<proteinExistence type="predicted"/>
<evidence type="ECO:0000256" key="6">
    <source>
        <dbReference type="SAM" id="MobiDB-lite"/>
    </source>
</evidence>
<accession>A0ABN2WUI0</accession>
<feature type="region of interest" description="Disordered" evidence="6">
    <location>
        <begin position="1"/>
        <end position="26"/>
    </location>
</feature>
<reference evidence="8 9" key="1">
    <citation type="journal article" date="2019" name="Int. J. Syst. Evol. Microbiol.">
        <title>The Global Catalogue of Microorganisms (GCM) 10K type strain sequencing project: providing services to taxonomists for standard genome sequencing and annotation.</title>
        <authorList>
            <consortium name="The Broad Institute Genomics Platform"/>
            <consortium name="The Broad Institute Genome Sequencing Center for Infectious Disease"/>
            <person name="Wu L."/>
            <person name="Ma J."/>
        </authorList>
    </citation>
    <scope>NUCLEOTIDE SEQUENCE [LARGE SCALE GENOMIC DNA]</scope>
    <source>
        <strain evidence="8 9">JCM 15478</strain>
    </source>
</reference>
<dbReference type="Pfam" id="PF00069">
    <property type="entry name" value="Pkinase"/>
    <property type="match status" value="1"/>
</dbReference>
<dbReference type="PANTHER" id="PTHR43289">
    <property type="entry name" value="MITOGEN-ACTIVATED PROTEIN KINASE KINASE KINASE 20-RELATED"/>
    <property type="match status" value="1"/>
</dbReference>
<feature type="domain" description="Protein kinase" evidence="7">
    <location>
        <begin position="36"/>
        <end position="292"/>
    </location>
</feature>
<dbReference type="Gene3D" id="1.10.510.10">
    <property type="entry name" value="Transferase(Phosphotransferase) domain 1"/>
    <property type="match status" value="1"/>
</dbReference>
<dbReference type="InterPro" id="IPR000719">
    <property type="entry name" value="Prot_kinase_dom"/>
</dbReference>
<evidence type="ECO:0000313" key="9">
    <source>
        <dbReference type="Proteomes" id="UP001500016"/>
    </source>
</evidence>
<dbReference type="InterPro" id="IPR015943">
    <property type="entry name" value="WD40/YVTN_repeat-like_dom_sf"/>
</dbReference>
<dbReference type="InterPro" id="IPR002372">
    <property type="entry name" value="PQQ_rpt_dom"/>
</dbReference>
<dbReference type="SMART" id="SM00220">
    <property type="entry name" value="S_TKc"/>
    <property type="match status" value="1"/>
</dbReference>